<dbReference type="InterPro" id="IPR003772">
    <property type="entry name" value="YceD"/>
</dbReference>
<protein>
    <recommendedName>
        <fullName evidence="3">DUF177 domain-containing protein</fullName>
    </recommendedName>
</protein>
<dbReference type="Proteomes" id="UP000184082">
    <property type="component" value="Unassembled WGS sequence"/>
</dbReference>
<accession>A0A1M6LFZ3</accession>
<dbReference type="AlphaFoldDB" id="A0A1M6LFZ3"/>
<keyword evidence="2" id="KW-1185">Reference proteome</keyword>
<gene>
    <name evidence="1" type="ORF">SAMN02745883_00193</name>
</gene>
<reference evidence="1 2" key="1">
    <citation type="submission" date="2016-11" db="EMBL/GenBank/DDBJ databases">
        <authorList>
            <person name="Jaros S."/>
            <person name="Januszkiewicz K."/>
            <person name="Wedrychowicz H."/>
        </authorList>
    </citation>
    <scope>NUCLEOTIDE SEQUENCE [LARGE SCALE GENOMIC DNA]</scope>
    <source>
        <strain evidence="1 2">DSM 14501</strain>
    </source>
</reference>
<dbReference type="EMBL" id="FRAJ01000003">
    <property type="protein sequence ID" value="SHJ70129.1"/>
    <property type="molecule type" value="Genomic_DNA"/>
</dbReference>
<dbReference type="STRING" id="1121266.SAMN02745883_00193"/>
<dbReference type="RefSeq" id="WP_072965515.1">
    <property type="nucleotide sequence ID" value="NZ_FRAJ01000003.1"/>
</dbReference>
<dbReference type="PANTHER" id="PTHR34374">
    <property type="entry name" value="LARGE RIBOSOMAL RNA SUBUNIT ACCUMULATION PROTEIN YCED HOMOLOG 1, CHLOROPLASTIC"/>
    <property type="match status" value="1"/>
</dbReference>
<organism evidence="1 2">
    <name type="scientific">Caminicella sporogenes DSM 14501</name>
    <dbReference type="NCBI Taxonomy" id="1121266"/>
    <lineage>
        <taxon>Bacteria</taxon>
        <taxon>Bacillati</taxon>
        <taxon>Bacillota</taxon>
        <taxon>Clostridia</taxon>
        <taxon>Peptostreptococcales</taxon>
        <taxon>Caminicellaceae</taxon>
        <taxon>Caminicella</taxon>
    </lineage>
</organism>
<evidence type="ECO:0008006" key="3">
    <source>
        <dbReference type="Google" id="ProtNLM"/>
    </source>
</evidence>
<sequence length="173" mass="20002">MKINLEQLISCRESCIDLDFYYTLDKDEIFESYDIVNAKPLHFLGKIYKKNEEYIVELNFSGNITFRCNRCLEEVDKEINGHIVTKIKLGKTEIEDNEDDSLYLEGDTIELSALVNEAVILSLPMKVLCKEDCKGLCPTCGENLNINKCKCNKEKIDPRLEKLKNFFSNNEEV</sequence>
<dbReference type="Pfam" id="PF02620">
    <property type="entry name" value="YceD"/>
    <property type="match status" value="1"/>
</dbReference>
<evidence type="ECO:0000313" key="1">
    <source>
        <dbReference type="EMBL" id="SHJ70129.1"/>
    </source>
</evidence>
<dbReference type="PANTHER" id="PTHR34374:SF1">
    <property type="entry name" value="LARGE RIBOSOMAL RNA SUBUNIT ACCUMULATION PROTEIN YCED HOMOLOG 1, CHLOROPLASTIC"/>
    <property type="match status" value="1"/>
</dbReference>
<proteinExistence type="predicted"/>
<evidence type="ECO:0000313" key="2">
    <source>
        <dbReference type="Proteomes" id="UP000184082"/>
    </source>
</evidence>
<name>A0A1M6LFZ3_9FIRM</name>